<dbReference type="Pfam" id="PF00160">
    <property type="entry name" value="Pro_isomerase"/>
    <property type="match status" value="1"/>
</dbReference>
<sequence length="186" mass="20096">MSLKKRLLSCALVSLLATSVSAFAQPTVEIKTNKGIIVVELNQEKAPNTVANFLKYANDGFYTGTIFHRVISGFMIQGGGLDKNLNEKTTRAPIKNEADNGLANTIGTIAMARTNDPHSASSQFFINVANNSFLNHSDKSERGWGYTVFGKVVKGMDVVERIAKMPTDGGDVPMQTIAIESVTVVK</sequence>
<evidence type="ECO:0000259" key="6">
    <source>
        <dbReference type="PROSITE" id="PS50072"/>
    </source>
</evidence>
<dbReference type="Gene3D" id="2.40.100.10">
    <property type="entry name" value="Cyclophilin-like"/>
    <property type="match status" value="1"/>
</dbReference>
<keyword evidence="4 5" id="KW-0413">Isomerase</keyword>
<dbReference type="InterPro" id="IPR029000">
    <property type="entry name" value="Cyclophilin-like_dom_sf"/>
</dbReference>
<reference evidence="8" key="1">
    <citation type="submission" date="2014-12" db="EMBL/GenBank/DDBJ databases">
        <authorList>
            <person name="Salcher M.M."/>
        </authorList>
    </citation>
    <scope>NUCLEOTIDE SEQUENCE [LARGE SCALE GENOMIC DNA]</scope>
    <source>
        <strain evidence="8">MMS-10A-171</strain>
    </source>
</reference>
<dbReference type="PIRSF" id="PIRSF001467">
    <property type="entry name" value="Peptidylpro_ismrse"/>
    <property type="match status" value="1"/>
</dbReference>
<accession>A0A0B7ITQ9</accession>
<dbReference type="CDD" id="cd01920">
    <property type="entry name" value="cyclophilin_EcCYP_like"/>
    <property type="match status" value="1"/>
</dbReference>
<keyword evidence="3 5" id="KW-0697">Rotamase</keyword>
<comment type="similarity">
    <text evidence="2 5">Belongs to the cyclophilin-type PPIase family.</text>
</comment>
<evidence type="ECO:0000256" key="4">
    <source>
        <dbReference type="ARBA" id="ARBA00023235"/>
    </source>
</evidence>
<dbReference type="PRINTS" id="PR00153">
    <property type="entry name" value="CSAPPISMRASE"/>
</dbReference>
<feature type="domain" description="PPIase cyclophilin-type" evidence="6">
    <location>
        <begin position="35"/>
        <end position="184"/>
    </location>
</feature>
<dbReference type="GO" id="GO:0003755">
    <property type="term" value="F:peptidyl-prolyl cis-trans isomerase activity"/>
    <property type="evidence" value="ECO:0007669"/>
    <property type="project" value="UniProtKB-UniRule"/>
</dbReference>
<evidence type="ECO:0000256" key="2">
    <source>
        <dbReference type="ARBA" id="ARBA00007365"/>
    </source>
</evidence>
<dbReference type="STRING" id="1581680.BN1209_0607"/>
<protein>
    <recommendedName>
        <fullName evidence="5">Peptidyl-prolyl cis-trans isomerase</fullName>
        <shortName evidence="5">PPIase</shortName>
        <ecNumber evidence="5">5.2.1.8</ecNumber>
    </recommendedName>
</protein>
<dbReference type="Proteomes" id="UP000056322">
    <property type="component" value="Chromosome 1"/>
</dbReference>
<dbReference type="PROSITE" id="PS50072">
    <property type="entry name" value="CSA_PPIASE_2"/>
    <property type="match status" value="1"/>
</dbReference>
<dbReference type="InterPro" id="IPR044665">
    <property type="entry name" value="E_coli_cyclophilin_A-like"/>
</dbReference>
<name>A0A0B7ITQ9_9PROT</name>
<evidence type="ECO:0000256" key="3">
    <source>
        <dbReference type="ARBA" id="ARBA00023110"/>
    </source>
</evidence>
<dbReference type="HOGENOM" id="CLU_012062_16_9_4"/>
<evidence type="ECO:0000256" key="1">
    <source>
        <dbReference type="ARBA" id="ARBA00002388"/>
    </source>
</evidence>
<dbReference type="SUPFAM" id="SSF50891">
    <property type="entry name" value="Cyclophilin-like"/>
    <property type="match status" value="1"/>
</dbReference>
<evidence type="ECO:0000256" key="5">
    <source>
        <dbReference type="RuleBase" id="RU363019"/>
    </source>
</evidence>
<dbReference type="KEGG" id="mbac:BN1209_0607"/>
<keyword evidence="8" id="KW-1185">Reference proteome</keyword>
<dbReference type="EMBL" id="LN794158">
    <property type="protein sequence ID" value="CEN55650.1"/>
    <property type="molecule type" value="Genomic_DNA"/>
</dbReference>
<dbReference type="InterPro" id="IPR024936">
    <property type="entry name" value="Cyclophilin-type_PPIase"/>
</dbReference>
<gene>
    <name evidence="7" type="primary">ppiB</name>
    <name evidence="7" type="ORF">BN1209_0607</name>
</gene>
<dbReference type="EC" id="5.2.1.8" evidence="5"/>
<dbReference type="GO" id="GO:0006457">
    <property type="term" value="P:protein folding"/>
    <property type="evidence" value="ECO:0007669"/>
    <property type="project" value="InterPro"/>
</dbReference>
<dbReference type="AlphaFoldDB" id="A0A0B7ITQ9"/>
<keyword evidence="5" id="KW-0732">Signal</keyword>
<dbReference type="PANTHER" id="PTHR43246">
    <property type="entry name" value="PEPTIDYL-PROLYL CIS-TRANS ISOMERASE CYP38, CHLOROPLASTIC"/>
    <property type="match status" value="1"/>
</dbReference>
<comment type="function">
    <text evidence="1 5">PPIases accelerate the folding of proteins. It catalyzes the cis-trans isomerization of proline imidic peptide bonds in oligopeptides.</text>
</comment>
<evidence type="ECO:0000313" key="7">
    <source>
        <dbReference type="EMBL" id="CEN55650.1"/>
    </source>
</evidence>
<dbReference type="OrthoDB" id="9807797at2"/>
<evidence type="ECO:0000313" key="8">
    <source>
        <dbReference type="Proteomes" id="UP000056322"/>
    </source>
</evidence>
<feature type="chain" id="PRO_5006514219" description="Peptidyl-prolyl cis-trans isomerase" evidence="5">
    <location>
        <begin position="25"/>
        <end position="186"/>
    </location>
</feature>
<proteinExistence type="inferred from homology"/>
<dbReference type="InterPro" id="IPR020892">
    <property type="entry name" value="Cyclophilin-type_PPIase_CS"/>
</dbReference>
<dbReference type="PROSITE" id="PS00170">
    <property type="entry name" value="CSA_PPIASE_1"/>
    <property type="match status" value="1"/>
</dbReference>
<organism evidence="7 8">
    <name type="scientific">Candidatus Methylopumilus turicensis</name>
    <dbReference type="NCBI Taxonomy" id="1581680"/>
    <lineage>
        <taxon>Bacteria</taxon>
        <taxon>Pseudomonadati</taxon>
        <taxon>Pseudomonadota</taxon>
        <taxon>Betaproteobacteria</taxon>
        <taxon>Nitrosomonadales</taxon>
        <taxon>Methylophilaceae</taxon>
        <taxon>Candidatus Methylopumilus</taxon>
    </lineage>
</organism>
<feature type="signal peptide" evidence="5">
    <location>
        <begin position="1"/>
        <end position="24"/>
    </location>
</feature>
<dbReference type="RefSeq" id="WP_082048376.1">
    <property type="nucleotide sequence ID" value="NZ_LN794158.1"/>
</dbReference>
<comment type="catalytic activity">
    <reaction evidence="5">
        <text>[protein]-peptidylproline (omega=180) = [protein]-peptidylproline (omega=0)</text>
        <dbReference type="Rhea" id="RHEA:16237"/>
        <dbReference type="Rhea" id="RHEA-COMP:10747"/>
        <dbReference type="Rhea" id="RHEA-COMP:10748"/>
        <dbReference type="ChEBI" id="CHEBI:83833"/>
        <dbReference type="ChEBI" id="CHEBI:83834"/>
        <dbReference type="EC" id="5.2.1.8"/>
    </reaction>
</comment>
<dbReference type="InterPro" id="IPR002130">
    <property type="entry name" value="Cyclophilin-type_PPIase_dom"/>
</dbReference>